<sequence>MEGLPVSSAPGIQPMPMFFYGTLMNEHILERVIGRPINKLNIQPAQLSGYCRFNIRDAHYPGLIPASAAEVALKRPPTLEEQTVTGMIVSGLSASDVTLLDAFEGEEYESHTAHVKLMNSNSPPVEAIVYLYSPAIVSHKVLPSVWSYDEFLKNHLAQWVVDPNMYRYG</sequence>
<dbReference type="PANTHER" id="PTHR31544">
    <property type="entry name" value="AIG2-LIKE PROTEIN D"/>
    <property type="match status" value="1"/>
</dbReference>
<dbReference type="InterPro" id="IPR036568">
    <property type="entry name" value="GGCT-like_sf"/>
</dbReference>
<evidence type="ECO:0000313" key="6">
    <source>
        <dbReference type="EMBL" id="KAA1126763.1"/>
    </source>
</evidence>
<dbReference type="InterPro" id="IPR013024">
    <property type="entry name" value="GGCT-like"/>
</dbReference>
<keyword evidence="7" id="KW-1185">Reference proteome</keyword>
<evidence type="ECO:0000256" key="1">
    <source>
        <dbReference type="ARBA" id="ARBA00008861"/>
    </source>
</evidence>
<dbReference type="GO" id="GO:0016740">
    <property type="term" value="F:transferase activity"/>
    <property type="evidence" value="ECO:0007669"/>
    <property type="project" value="UniProtKB-KW"/>
</dbReference>
<evidence type="ECO:0000313" key="8">
    <source>
        <dbReference type="Proteomes" id="UP000325313"/>
    </source>
</evidence>
<dbReference type="InterPro" id="IPR045038">
    <property type="entry name" value="AIG2-like"/>
</dbReference>
<reference evidence="7 8" key="1">
    <citation type="submission" date="2019-05" db="EMBL/GenBank/DDBJ databases">
        <title>Emergence of the Ug99 lineage of the wheat stem rust pathogen through somatic hybridization.</title>
        <authorList>
            <person name="Li F."/>
            <person name="Upadhyaya N.M."/>
            <person name="Sperschneider J."/>
            <person name="Matny O."/>
            <person name="Nguyen-Phuc H."/>
            <person name="Mago R."/>
            <person name="Raley C."/>
            <person name="Miller M.E."/>
            <person name="Silverstein K.A.T."/>
            <person name="Henningsen E."/>
            <person name="Hirsch C.D."/>
            <person name="Visser B."/>
            <person name="Pretorius Z.A."/>
            <person name="Steffenson B.J."/>
            <person name="Schwessinger B."/>
            <person name="Dodds P.N."/>
            <person name="Figueroa M."/>
        </authorList>
    </citation>
    <scope>NUCLEOTIDE SEQUENCE [LARGE SCALE GENOMIC DNA]</scope>
    <source>
        <strain evidence="5">21-0</strain>
        <strain evidence="6 8">Ug99</strain>
    </source>
</reference>
<accession>A0A5B0MH70</accession>
<organism evidence="5 7">
    <name type="scientific">Puccinia graminis f. sp. tritici</name>
    <dbReference type="NCBI Taxonomy" id="56615"/>
    <lineage>
        <taxon>Eukaryota</taxon>
        <taxon>Fungi</taxon>
        <taxon>Dikarya</taxon>
        <taxon>Basidiomycota</taxon>
        <taxon>Pucciniomycotina</taxon>
        <taxon>Pucciniomycetes</taxon>
        <taxon>Pucciniales</taxon>
        <taxon>Pucciniaceae</taxon>
        <taxon>Puccinia</taxon>
    </lineage>
</organism>
<dbReference type="Proteomes" id="UP000325313">
    <property type="component" value="Unassembled WGS sequence"/>
</dbReference>
<evidence type="ECO:0000313" key="7">
    <source>
        <dbReference type="Proteomes" id="UP000324748"/>
    </source>
</evidence>
<comment type="similarity">
    <text evidence="1">Belongs to the gamma-glutamylcyclotransferase family.</text>
</comment>
<dbReference type="SUPFAM" id="SSF110857">
    <property type="entry name" value="Gamma-glutamyl cyclotransferase-like"/>
    <property type="match status" value="1"/>
</dbReference>
<name>A0A5B0MH70_PUCGR</name>
<gene>
    <name evidence="5" type="ORF">PGT21_012764</name>
    <name evidence="6" type="ORF">PGTUg99_016865</name>
</gene>
<dbReference type="CDD" id="cd06661">
    <property type="entry name" value="GGCT_like"/>
    <property type="match status" value="1"/>
</dbReference>
<dbReference type="Pfam" id="PF06094">
    <property type="entry name" value="GGACT"/>
    <property type="match status" value="1"/>
</dbReference>
<dbReference type="PANTHER" id="PTHR31544:SF2">
    <property type="entry name" value="AIG2-LIKE PROTEIN D"/>
    <property type="match status" value="1"/>
</dbReference>
<protein>
    <recommendedName>
        <fullName evidence="3">Putative gamma-glutamylcyclotransferase</fullName>
    </recommendedName>
</protein>
<dbReference type="EMBL" id="VSWC01000145">
    <property type="protein sequence ID" value="KAA1076597.1"/>
    <property type="molecule type" value="Genomic_DNA"/>
</dbReference>
<keyword evidence="2" id="KW-0808">Transferase</keyword>
<dbReference type="OMA" id="DPEPWQK"/>
<dbReference type="InterPro" id="IPR009288">
    <property type="entry name" value="AIG2-like_dom"/>
</dbReference>
<comment type="caution">
    <text evidence="5">The sequence shown here is derived from an EMBL/GenBank/DDBJ whole genome shotgun (WGS) entry which is preliminary data.</text>
</comment>
<evidence type="ECO:0000313" key="5">
    <source>
        <dbReference type="EMBL" id="KAA1076597.1"/>
    </source>
</evidence>
<proteinExistence type="inferred from homology"/>
<dbReference type="Proteomes" id="UP000324748">
    <property type="component" value="Unassembled WGS sequence"/>
</dbReference>
<dbReference type="EMBL" id="VDEP01000170">
    <property type="protein sequence ID" value="KAA1126763.1"/>
    <property type="molecule type" value="Genomic_DNA"/>
</dbReference>
<evidence type="ECO:0000256" key="3">
    <source>
        <dbReference type="ARBA" id="ARBA00030602"/>
    </source>
</evidence>
<dbReference type="AlphaFoldDB" id="A0A5B0MH70"/>
<evidence type="ECO:0000259" key="4">
    <source>
        <dbReference type="Pfam" id="PF06094"/>
    </source>
</evidence>
<dbReference type="OrthoDB" id="1044435at2759"/>
<feature type="domain" description="Gamma-glutamylcyclotransferase AIG2-like" evidence="4">
    <location>
        <begin position="17"/>
        <end position="134"/>
    </location>
</feature>
<dbReference type="Gene3D" id="3.10.490.10">
    <property type="entry name" value="Gamma-glutamyl cyclotransferase-like"/>
    <property type="match status" value="1"/>
</dbReference>
<evidence type="ECO:0000256" key="2">
    <source>
        <dbReference type="ARBA" id="ARBA00022679"/>
    </source>
</evidence>